<dbReference type="Gene3D" id="3.20.20.70">
    <property type="entry name" value="Aldolase class I"/>
    <property type="match status" value="1"/>
</dbReference>
<keyword evidence="9" id="KW-1185">Reference proteome</keyword>
<dbReference type="InterPro" id="IPR006638">
    <property type="entry name" value="Elp3/MiaA/NifB-like_rSAM"/>
</dbReference>
<dbReference type="NCBIfam" id="TIGR03975">
    <property type="entry name" value="rSAM_ocin_1"/>
    <property type="match status" value="1"/>
</dbReference>
<feature type="domain" description="B12-binding" evidence="6">
    <location>
        <begin position="86"/>
        <end position="224"/>
    </location>
</feature>
<dbReference type="SMART" id="SM00729">
    <property type="entry name" value="Elp3"/>
    <property type="match status" value="1"/>
</dbReference>
<dbReference type="SFLD" id="SFLDG01082">
    <property type="entry name" value="B12-binding_domain_containing"/>
    <property type="match status" value="1"/>
</dbReference>
<dbReference type="InterPro" id="IPR013785">
    <property type="entry name" value="Aldolase_TIM"/>
</dbReference>
<dbReference type="PANTHER" id="PTHR43409:SF7">
    <property type="entry name" value="BLL1977 PROTEIN"/>
    <property type="match status" value="1"/>
</dbReference>
<keyword evidence="5" id="KW-0411">Iron-sulfur</keyword>
<sequence length="649" mass="73858">MRITLVNVPWSPIGFPSVALGLLKSLTLKEFPDAQVDVVYGNLDFVDWITSRRPDFNYEDYRYYDLESCYIGTGDWVFSSALYHDPKWRVPEFLEQFGPRSETVHGQELAHGTTEENQMQTTLWLHEHVEEFTDELARRIVAGEPDVVGFTTTFQTLTASMAVARRVKELSPRTVTVFGGANCEGSMGEALHRNFDFVDYVVRGEGELAWPGLLRSLTADEAAFETVPGLCWRDENGSSVHNAVSTKPLPPAAMVLPHYDEYVEQFTKSHARFWLEPRLILESSRGCWWGEKHHCTFCGLNGASMMFRSKRPDQFIDDLVTLAKRHRILDVMLVDNILDMAYLDSMLPALAKAEIDLRLMYEIKANLRYEQLEVISKAGVVCVQPGIESLNSKVLKLMDKGVSGCLNVRVLRDAESLGLTVAWAYLYGFPGETDEDYAKVIEQFPALHHLEPAGGDDRLAVQRFAPYFENPSLGFHERWAAPQYGLTYDLPEKELFDIAYIFKATHQGIGNHMAWKLRAAMDTWRDAHWHSQLSYFETEESITLTNTRPGFDWDVIQLTTDVEIALFQLLDQPRSLPYLERECAKRFGQTDVGAVIDRWMELGLLFTDDGRLIHVVTKDRNQRFMQIRVGQGLAARSEADRPSSESVAV</sequence>
<comment type="cofactor">
    <cofactor evidence="1">
        <name>[4Fe-4S] cluster</name>
        <dbReference type="ChEBI" id="CHEBI:49883"/>
    </cofactor>
</comment>
<dbReference type="InterPro" id="IPR058240">
    <property type="entry name" value="rSAM_sf"/>
</dbReference>
<evidence type="ECO:0000256" key="5">
    <source>
        <dbReference type="ARBA" id="ARBA00023014"/>
    </source>
</evidence>
<comment type="caution">
    <text evidence="8">The sequence shown here is derived from an EMBL/GenBank/DDBJ whole genome shotgun (WGS) entry which is preliminary data.</text>
</comment>
<dbReference type="PROSITE" id="PS51918">
    <property type="entry name" value="RADICAL_SAM"/>
    <property type="match status" value="1"/>
</dbReference>
<protein>
    <submittedName>
        <fullName evidence="8">Radical SAM protein</fullName>
    </submittedName>
</protein>
<dbReference type="SFLD" id="SFLDF00324">
    <property type="entry name" value="bacteriocin_maturation"/>
    <property type="match status" value="1"/>
</dbReference>
<dbReference type="PROSITE" id="PS51332">
    <property type="entry name" value="B12_BINDING"/>
    <property type="match status" value="1"/>
</dbReference>
<dbReference type="GO" id="GO:0005829">
    <property type="term" value="C:cytosol"/>
    <property type="evidence" value="ECO:0007669"/>
    <property type="project" value="TreeGrafter"/>
</dbReference>
<dbReference type="InterPro" id="IPR023984">
    <property type="entry name" value="rSAM_ocin_1"/>
</dbReference>
<feature type="domain" description="Radical SAM core" evidence="7">
    <location>
        <begin position="273"/>
        <end position="512"/>
    </location>
</feature>
<dbReference type="EMBL" id="LJSN01000005">
    <property type="protein sequence ID" value="PNE36196.1"/>
    <property type="molecule type" value="Genomic_DNA"/>
</dbReference>
<name>A0A2N8P5B7_STRNR</name>
<dbReference type="Pfam" id="PF02310">
    <property type="entry name" value="B12-binding"/>
    <property type="match status" value="1"/>
</dbReference>
<dbReference type="GO" id="GO:0031419">
    <property type="term" value="F:cobalamin binding"/>
    <property type="evidence" value="ECO:0007669"/>
    <property type="project" value="InterPro"/>
</dbReference>
<dbReference type="InterPro" id="IPR006158">
    <property type="entry name" value="Cobalamin-bd"/>
</dbReference>
<evidence type="ECO:0000259" key="6">
    <source>
        <dbReference type="PROSITE" id="PS51332"/>
    </source>
</evidence>
<evidence type="ECO:0000256" key="2">
    <source>
        <dbReference type="ARBA" id="ARBA00022691"/>
    </source>
</evidence>
<dbReference type="Proteomes" id="UP000236047">
    <property type="component" value="Unassembled WGS sequence"/>
</dbReference>
<dbReference type="InterPro" id="IPR051198">
    <property type="entry name" value="BchE-like"/>
</dbReference>
<dbReference type="InterPro" id="IPR007197">
    <property type="entry name" value="rSAM"/>
</dbReference>
<organism evidence="8 9">
    <name type="scientific">Streptomyces noursei</name>
    <name type="common">Streptomyces albulus</name>
    <dbReference type="NCBI Taxonomy" id="1971"/>
    <lineage>
        <taxon>Bacteria</taxon>
        <taxon>Bacillati</taxon>
        <taxon>Actinomycetota</taxon>
        <taxon>Actinomycetes</taxon>
        <taxon>Kitasatosporales</taxon>
        <taxon>Streptomycetaceae</taxon>
        <taxon>Streptomyces</taxon>
    </lineage>
</organism>
<evidence type="ECO:0000259" key="7">
    <source>
        <dbReference type="PROSITE" id="PS51918"/>
    </source>
</evidence>
<keyword evidence="4" id="KW-0408">Iron</keyword>
<dbReference type="GO" id="GO:0046872">
    <property type="term" value="F:metal ion binding"/>
    <property type="evidence" value="ECO:0007669"/>
    <property type="project" value="UniProtKB-KW"/>
</dbReference>
<evidence type="ECO:0000256" key="4">
    <source>
        <dbReference type="ARBA" id="ARBA00023004"/>
    </source>
</evidence>
<gene>
    <name evidence="8" type="ORF">AOB60_39405</name>
</gene>
<dbReference type="AlphaFoldDB" id="A0A2N8P5B7"/>
<evidence type="ECO:0000256" key="3">
    <source>
        <dbReference type="ARBA" id="ARBA00022723"/>
    </source>
</evidence>
<dbReference type="SFLD" id="SFLDS00029">
    <property type="entry name" value="Radical_SAM"/>
    <property type="match status" value="1"/>
</dbReference>
<dbReference type="Pfam" id="PF04055">
    <property type="entry name" value="Radical_SAM"/>
    <property type="match status" value="1"/>
</dbReference>
<keyword evidence="2" id="KW-0949">S-adenosyl-L-methionine</keyword>
<dbReference type="RefSeq" id="WP_073444391.1">
    <property type="nucleotide sequence ID" value="NZ_LJSN01000005.1"/>
</dbReference>
<evidence type="ECO:0000313" key="8">
    <source>
        <dbReference type="EMBL" id="PNE36196.1"/>
    </source>
</evidence>
<proteinExistence type="predicted"/>
<dbReference type="SUPFAM" id="SSF102114">
    <property type="entry name" value="Radical SAM enzymes"/>
    <property type="match status" value="1"/>
</dbReference>
<dbReference type="GO" id="GO:0003824">
    <property type="term" value="F:catalytic activity"/>
    <property type="evidence" value="ECO:0007669"/>
    <property type="project" value="InterPro"/>
</dbReference>
<accession>A0A2N8P5B7</accession>
<reference evidence="9" key="1">
    <citation type="submission" date="2015-09" db="EMBL/GenBank/DDBJ databases">
        <authorList>
            <person name="Graham D.E."/>
            <person name="Mahan K.M."/>
            <person name="Klingeman D.M."/>
            <person name="Fida T."/>
            <person name="Giannone R.J."/>
            <person name="Hettich R.L."/>
            <person name="Parry R.J."/>
            <person name="Spain J.C."/>
        </authorList>
    </citation>
    <scope>NUCLEOTIDE SEQUENCE [LARGE SCALE GENOMIC DNA]</scope>
    <source>
        <strain evidence="9">JCM 4701</strain>
    </source>
</reference>
<evidence type="ECO:0000256" key="1">
    <source>
        <dbReference type="ARBA" id="ARBA00001966"/>
    </source>
</evidence>
<keyword evidence="3" id="KW-0479">Metal-binding</keyword>
<dbReference type="GO" id="GO:0051536">
    <property type="term" value="F:iron-sulfur cluster binding"/>
    <property type="evidence" value="ECO:0007669"/>
    <property type="project" value="UniProtKB-KW"/>
</dbReference>
<dbReference type="PANTHER" id="PTHR43409">
    <property type="entry name" value="ANAEROBIC MAGNESIUM-PROTOPORPHYRIN IX MONOMETHYL ESTER CYCLASE-RELATED"/>
    <property type="match status" value="1"/>
</dbReference>
<dbReference type="CDD" id="cd01335">
    <property type="entry name" value="Radical_SAM"/>
    <property type="match status" value="1"/>
</dbReference>
<dbReference type="Gene3D" id="3.40.50.280">
    <property type="entry name" value="Cobalamin-binding domain"/>
    <property type="match status" value="1"/>
</dbReference>
<evidence type="ECO:0000313" key="9">
    <source>
        <dbReference type="Proteomes" id="UP000236047"/>
    </source>
</evidence>